<evidence type="ECO:0000256" key="1">
    <source>
        <dbReference type="SAM" id="MobiDB-lite"/>
    </source>
</evidence>
<dbReference type="Proteomes" id="UP001345963">
    <property type="component" value="Unassembled WGS sequence"/>
</dbReference>
<organism evidence="2 3">
    <name type="scientific">Ataeniobius toweri</name>
    <dbReference type="NCBI Taxonomy" id="208326"/>
    <lineage>
        <taxon>Eukaryota</taxon>
        <taxon>Metazoa</taxon>
        <taxon>Chordata</taxon>
        <taxon>Craniata</taxon>
        <taxon>Vertebrata</taxon>
        <taxon>Euteleostomi</taxon>
        <taxon>Actinopterygii</taxon>
        <taxon>Neopterygii</taxon>
        <taxon>Teleostei</taxon>
        <taxon>Neoteleostei</taxon>
        <taxon>Acanthomorphata</taxon>
        <taxon>Ovalentaria</taxon>
        <taxon>Atherinomorphae</taxon>
        <taxon>Cyprinodontiformes</taxon>
        <taxon>Goodeidae</taxon>
        <taxon>Ataeniobius</taxon>
    </lineage>
</organism>
<dbReference type="EMBL" id="JAHUTI010062947">
    <property type="protein sequence ID" value="MED6252895.1"/>
    <property type="molecule type" value="Genomic_DNA"/>
</dbReference>
<protein>
    <submittedName>
        <fullName evidence="2">Uncharacterized protein</fullName>
    </submittedName>
</protein>
<feature type="region of interest" description="Disordered" evidence="1">
    <location>
        <begin position="1"/>
        <end position="27"/>
    </location>
</feature>
<comment type="caution">
    <text evidence="2">The sequence shown here is derived from an EMBL/GenBank/DDBJ whole genome shotgun (WGS) entry which is preliminary data.</text>
</comment>
<feature type="compositionally biased region" description="Polar residues" evidence="1">
    <location>
        <begin position="17"/>
        <end position="27"/>
    </location>
</feature>
<proteinExistence type="predicted"/>
<name>A0ABU7BTJ4_9TELE</name>
<evidence type="ECO:0000313" key="3">
    <source>
        <dbReference type="Proteomes" id="UP001345963"/>
    </source>
</evidence>
<reference evidence="2 3" key="1">
    <citation type="submission" date="2021-07" db="EMBL/GenBank/DDBJ databases">
        <authorList>
            <person name="Palmer J.M."/>
        </authorList>
    </citation>
    <scope>NUCLEOTIDE SEQUENCE [LARGE SCALE GENOMIC DNA]</scope>
    <source>
        <strain evidence="2 3">AT_MEX2019</strain>
        <tissue evidence="2">Muscle</tissue>
    </source>
</reference>
<accession>A0ABU7BTJ4</accession>
<sequence>MKLNNSSACWRPDPTRGPSSGSSSWPCAGQSGTYSACLMNPFSFITDVWQQEFQDAKQEVSQLLHTAMIGTVTKQKENESKKRIALLTLTTEDPSHCYVPMARSSSSTCPVAN</sequence>
<keyword evidence="3" id="KW-1185">Reference proteome</keyword>
<evidence type="ECO:0000313" key="2">
    <source>
        <dbReference type="EMBL" id="MED6252895.1"/>
    </source>
</evidence>
<gene>
    <name evidence="2" type="ORF">ATANTOWER_018897</name>
</gene>